<sequence>MVDATVHQQLGTLIAEVKNLREDFRRSEDRSDAGRASMNRRIDELVGRVGTLEGSMTLVKDEIAEMKPVTEDVRKWKLMGMGALGVIGIGGAALGVTFADVAKRAVTLLRAA</sequence>
<dbReference type="RefSeq" id="WP_064244227.1">
    <property type="nucleotide sequence ID" value="NZ_LPUX01000065.1"/>
</dbReference>
<comment type="caution">
    <text evidence="2">The sequence shown here is derived from an EMBL/GenBank/DDBJ whole genome shotgun (WGS) entry which is preliminary data.</text>
</comment>
<proteinExistence type="predicted"/>
<dbReference type="Pfam" id="PF07439">
    <property type="entry name" value="DUF1515"/>
    <property type="match status" value="1"/>
</dbReference>
<dbReference type="AlphaFoldDB" id="A0A178XMI9"/>
<keyword evidence="1" id="KW-0812">Transmembrane</keyword>
<evidence type="ECO:0000256" key="1">
    <source>
        <dbReference type="SAM" id="Phobius"/>
    </source>
</evidence>
<dbReference type="STRING" id="1472378.AU381_16600"/>
<keyword evidence="1" id="KW-1133">Transmembrane helix</keyword>
<evidence type="ECO:0000313" key="2">
    <source>
        <dbReference type="EMBL" id="OAP35805.1"/>
    </source>
</evidence>
<dbReference type="OrthoDB" id="8368387at2"/>
<feature type="transmembrane region" description="Helical" evidence="1">
    <location>
        <begin position="76"/>
        <end position="99"/>
    </location>
</feature>
<protein>
    <recommendedName>
        <fullName evidence="4">DUF1515 domain-containing protein</fullName>
    </recommendedName>
</protein>
<evidence type="ECO:0008006" key="4">
    <source>
        <dbReference type="Google" id="ProtNLM"/>
    </source>
</evidence>
<accession>A0A178XMI9</accession>
<keyword evidence="3" id="KW-1185">Reference proteome</keyword>
<dbReference type="Proteomes" id="UP000094025">
    <property type="component" value="Unassembled WGS sequence"/>
</dbReference>
<gene>
    <name evidence="2" type="ORF">AU381_16600</name>
</gene>
<dbReference type="EMBL" id="LPUX01000065">
    <property type="protein sequence ID" value="OAP35805.1"/>
    <property type="molecule type" value="Genomic_DNA"/>
</dbReference>
<name>A0A178XMI9_9HYPH</name>
<evidence type="ECO:0000313" key="3">
    <source>
        <dbReference type="Proteomes" id="UP000094025"/>
    </source>
</evidence>
<keyword evidence="1" id="KW-0472">Membrane</keyword>
<dbReference type="InterPro" id="IPR010889">
    <property type="entry name" value="DUF1515"/>
</dbReference>
<reference evidence="2 3" key="1">
    <citation type="journal article" date="2016" name="Int. J. Syst. Evol. Microbiol.">
        <title>Ensifer glycinis sp. nov., an novel rhizobial species associated with Glycine spp.</title>
        <authorList>
            <person name="Yan H."/>
            <person name="Yan J."/>
            <person name="Sui X.H."/>
            <person name="Wang E.T."/>
            <person name="Chen W.X."/>
            <person name="Zhang X.X."/>
            <person name="Chen W.F."/>
        </authorList>
    </citation>
    <scope>NUCLEOTIDE SEQUENCE [LARGE SCALE GENOMIC DNA]</scope>
    <source>
        <strain evidence="2 3">CCBAU 23380</strain>
    </source>
</reference>
<organism evidence="2 3">
    <name type="scientific">Sinorhizobium glycinis</name>
    <dbReference type="NCBI Taxonomy" id="1472378"/>
    <lineage>
        <taxon>Bacteria</taxon>
        <taxon>Pseudomonadati</taxon>
        <taxon>Pseudomonadota</taxon>
        <taxon>Alphaproteobacteria</taxon>
        <taxon>Hyphomicrobiales</taxon>
        <taxon>Rhizobiaceae</taxon>
        <taxon>Sinorhizobium/Ensifer group</taxon>
        <taxon>Sinorhizobium</taxon>
    </lineage>
</organism>